<dbReference type="GO" id="GO:0006310">
    <property type="term" value="P:DNA recombination"/>
    <property type="evidence" value="ECO:0007669"/>
    <property type="project" value="UniProtKB-KW"/>
</dbReference>
<evidence type="ECO:0000313" key="8">
    <source>
        <dbReference type="EMBL" id="SEA32037.1"/>
    </source>
</evidence>
<dbReference type="PANTHER" id="PTHR30563">
    <property type="entry name" value="DNA RECOMBINATION PROTEIN RMUC"/>
    <property type="match status" value="1"/>
</dbReference>
<evidence type="ECO:0000256" key="4">
    <source>
        <dbReference type="ARBA" id="ARBA00023054"/>
    </source>
</evidence>
<gene>
    <name evidence="8" type="ORF">SAMN05444370_104107</name>
</gene>
<dbReference type="STRING" id="89524.SAMN05444370_104107"/>
<reference evidence="8 9" key="1">
    <citation type="submission" date="2016-10" db="EMBL/GenBank/DDBJ databases">
        <authorList>
            <person name="de Groot N.N."/>
        </authorList>
    </citation>
    <scope>NUCLEOTIDE SEQUENCE [LARGE SCALE GENOMIC DNA]</scope>
    <source>
        <strain evidence="8 9">DSM 15345</strain>
    </source>
</reference>
<organism evidence="8 9">
    <name type="scientific">Rubrimonas cliftonensis</name>
    <dbReference type="NCBI Taxonomy" id="89524"/>
    <lineage>
        <taxon>Bacteria</taxon>
        <taxon>Pseudomonadati</taxon>
        <taxon>Pseudomonadota</taxon>
        <taxon>Alphaproteobacteria</taxon>
        <taxon>Rhodobacterales</taxon>
        <taxon>Paracoccaceae</taxon>
        <taxon>Rubrimonas</taxon>
    </lineage>
</organism>
<dbReference type="InterPro" id="IPR003798">
    <property type="entry name" value="DNA_recombination_RmuC"/>
</dbReference>
<sequence>MSGAAEGVGAELAALWARLLAEPQLQIAAALAAMALVALWAALAARRAGLASAALSAEIAALAVAARGLGAGQQQLAGGLRHVSEAQGAAQARMAESMERRLEEVQRRMGDTLHGSASRTARALGELQTRLEAIDRAQTNIERLSGDVLGLQDILANKQARGAFGEIQLLDIVSKALPPDGWSAQATLADGRRVDCLIHAPWPPGPIAVDAKFPLEAYEALVAAEGEREKREAARAFAASVRKHVRDIAERYVVPGETADGALMFLPSEAVYAELHARHGEVVREGFALRVWIVSPTTLMATLTTLRAVMKDARMAAQAGAMRRELGLLHKDVERLMTRVGRLDTHFEQARRDVEEIRVSAEKAGARALRLEAADFGEQPQADAGVAAPRSHGANGAQSDAGGEASPANGAGAGAAPRPTPSGAPSAAPENAAPGA</sequence>
<evidence type="ECO:0000256" key="7">
    <source>
        <dbReference type="SAM" id="Phobius"/>
    </source>
</evidence>
<keyword evidence="7" id="KW-0812">Transmembrane</keyword>
<keyword evidence="9" id="KW-1185">Reference proteome</keyword>
<evidence type="ECO:0000256" key="5">
    <source>
        <dbReference type="ARBA" id="ARBA00023172"/>
    </source>
</evidence>
<evidence type="ECO:0000256" key="6">
    <source>
        <dbReference type="SAM" id="MobiDB-lite"/>
    </source>
</evidence>
<keyword evidence="4" id="KW-0175">Coiled coil</keyword>
<comment type="function">
    <text evidence="1">Involved in DNA recombination.</text>
</comment>
<evidence type="ECO:0000256" key="2">
    <source>
        <dbReference type="ARBA" id="ARBA00009840"/>
    </source>
</evidence>
<dbReference type="Pfam" id="PF02646">
    <property type="entry name" value="RmuC"/>
    <property type="match status" value="1"/>
</dbReference>
<name>A0A1H4A7X0_9RHOB</name>
<proteinExistence type="inferred from homology"/>
<keyword evidence="7" id="KW-0472">Membrane</keyword>
<evidence type="ECO:0000313" key="9">
    <source>
        <dbReference type="Proteomes" id="UP000198703"/>
    </source>
</evidence>
<evidence type="ECO:0000256" key="1">
    <source>
        <dbReference type="ARBA" id="ARBA00003416"/>
    </source>
</evidence>
<keyword evidence="7" id="KW-1133">Transmembrane helix</keyword>
<dbReference type="PANTHER" id="PTHR30563:SF0">
    <property type="entry name" value="DNA RECOMBINATION PROTEIN RMUC"/>
    <property type="match status" value="1"/>
</dbReference>
<accession>A0A1H4A7X0</accession>
<dbReference type="AlphaFoldDB" id="A0A1H4A7X0"/>
<feature type="transmembrane region" description="Helical" evidence="7">
    <location>
        <begin position="25"/>
        <end position="45"/>
    </location>
</feature>
<comment type="similarity">
    <text evidence="2">Belongs to the RmuC family.</text>
</comment>
<dbReference type="Proteomes" id="UP000198703">
    <property type="component" value="Unassembled WGS sequence"/>
</dbReference>
<feature type="compositionally biased region" description="Low complexity" evidence="6">
    <location>
        <begin position="401"/>
        <end position="429"/>
    </location>
</feature>
<feature type="region of interest" description="Disordered" evidence="6">
    <location>
        <begin position="380"/>
        <end position="436"/>
    </location>
</feature>
<protein>
    <recommendedName>
        <fullName evidence="3">DNA recombination protein RmuC homolog</fullName>
    </recommendedName>
</protein>
<keyword evidence="5" id="KW-0233">DNA recombination</keyword>
<dbReference type="RefSeq" id="WP_425441171.1">
    <property type="nucleotide sequence ID" value="NZ_FNQM01000004.1"/>
</dbReference>
<dbReference type="EMBL" id="FNQM01000004">
    <property type="protein sequence ID" value="SEA32037.1"/>
    <property type="molecule type" value="Genomic_DNA"/>
</dbReference>
<evidence type="ECO:0000256" key="3">
    <source>
        <dbReference type="ARBA" id="ARBA00021840"/>
    </source>
</evidence>